<feature type="compositionally biased region" description="Low complexity" evidence="2">
    <location>
        <begin position="1"/>
        <end position="16"/>
    </location>
</feature>
<evidence type="ECO:0000256" key="2">
    <source>
        <dbReference type="SAM" id="MobiDB-lite"/>
    </source>
</evidence>
<dbReference type="AlphaFoldDB" id="A0A6N2BAH9"/>
<accession>A0A6N2BAH9</accession>
<protein>
    <submittedName>
        <fullName evidence="3">Uncharacterized protein</fullName>
    </submittedName>
</protein>
<dbReference type="EMBL" id="RXGB01004265">
    <property type="protein sequence ID" value="TMW90111.1"/>
    <property type="molecule type" value="Genomic_DNA"/>
</dbReference>
<feature type="region of interest" description="Disordered" evidence="2">
    <location>
        <begin position="236"/>
        <end position="260"/>
    </location>
</feature>
<feature type="compositionally biased region" description="Low complexity" evidence="2">
    <location>
        <begin position="116"/>
        <end position="132"/>
    </location>
</feature>
<feature type="coiled-coil region" evidence="1">
    <location>
        <begin position="334"/>
        <end position="375"/>
    </location>
</feature>
<sequence>MERQNASSPFSFSNFNTITPSSSPMKFGFSSTDSGSSSPVAGDTVPGLSATVPSWLLGTSFVSTDNSTLPWFSNASSSTVIPSSLGPTTTNNCFADSLSSVTSPSSVSEITTTVSATSTSSLSGEVSVSTSSPPQPTVSAPGFVTVPASCSLEQDEVAAILARQCEKLLSRQAQGRGQNEKHVSVSQPCAYGATVLETTSSSKPVGDAAHIPAATAEQKYGESKPCSVPITGVPSTSTPSVPMGSMSGSSLLPSSQPIEEEQPCLPPVDLLDSTIEVSERVVVNNKTDQEVTEEGLRHFYEGINYFCLLSERLLLVTNKYEEEAKVRDDMEKMTSSLKDKLAKVSRKLEDSKKEKERLEHELAGAANKITALTGEKDSILLVQTTLHQTISELRRELEEAAPAAIQKYKASSLYRQELMEYAAPYMGNGVKLAIEKIKAKDPTFEPETYGLGMYILPPEADDQEFSSSESDDGC</sequence>
<evidence type="ECO:0000256" key="1">
    <source>
        <dbReference type="SAM" id="Coils"/>
    </source>
</evidence>
<name>A0A6N2BAH9_SOLCI</name>
<comment type="caution">
    <text evidence="3">The sequence shown here is derived from an EMBL/GenBank/DDBJ whole genome shotgun (WGS) entry which is preliminary data.</text>
</comment>
<feature type="compositionally biased region" description="Low complexity" evidence="2">
    <location>
        <begin position="236"/>
        <end position="255"/>
    </location>
</feature>
<reference evidence="3" key="1">
    <citation type="submission" date="2019-05" db="EMBL/GenBank/DDBJ databases">
        <title>The de novo reference genome and transcriptome assemblies of the wild tomato species Solanum chilense.</title>
        <authorList>
            <person name="Stam R."/>
            <person name="Nosenko T."/>
            <person name="Hoerger A.C."/>
            <person name="Stephan W."/>
            <person name="Seidel M.A."/>
            <person name="Kuhn J.M.M."/>
            <person name="Haberer G."/>
            <person name="Tellier A."/>
        </authorList>
    </citation>
    <scope>NUCLEOTIDE SEQUENCE</scope>
    <source>
        <tissue evidence="3">Mature leaves</tissue>
    </source>
</reference>
<organism evidence="3">
    <name type="scientific">Solanum chilense</name>
    <name type="common">Tomato</name>
    <name type="synonym">Lycopersicon chilense</name>
    <dbReference type="NCBI Taxonomy" id="4083"/>
    <lineage>
        <taxon>Eukaryota</taxon>
        <taxon>Viridiplantae</taxon>
        <taxon>Streptophyta</taxon>
        <taxon>Embryophyta</taxon>
        <taxon>Tracheophyta</taxon>
        <taxon>Spermatophyta</taxon>
        <taxon>Magnoliopsida</taxon>
        <taxon>eudicotyledons</taxon>
        <taxon>Gunneridae</taxon>
        <taxon>Pentapetalae</taxon>
        <taxon>asterids</taxon>
        <taxon>lamiids</taxon>
        <taxon>Solanales</taxon>
        <taxon>Solanaceae</taxon>
        <taxon>Solanoideae</taxon>
        <taxon>Solaneae</taxon>
        <taxon>Solanum</taxon>
        <taxon>Solanum subgen. Lycopersicon</taxon>
    </lineage>
</organism>
<evidence type="ECO:0000313" key="3">
    <source>
        <dbReference type="EMBL" id="TMW90111.1"/>
    </source>
</evidence>
<gene>
    <name evidence="3" type="ORF">EJD97_016188</name>
</gene>
<proteinExistence type="predicted"/>
<feature type="region of interest" description="Disordered" evidence="2">
    <location>
        <begin position="116"/>
        <end position="137"/>
    </location>
</feature>
<keyword evidence="1" id="KW-0175">Coiled coil</keyword>
<feature type="region of interest" description="Disordered" evidence="2">
    <location>
        <begin position="1"/>
        <end position="20"/>
    </location>
</feature>